<reference evidence="2 3" key="1">
    <citation type="journal article" date="2018" name="Mycol. Prog.">
        <title>Coniella lustricola, a new species from submerged detritus.</title>
        <authorList>
            <person name="Raudabaugh D.B."/>
            <person name="Iturriaga T."/>
            <person name="Carver A."/>
            <person name="Mondo S."/>
            <person name="Pangilinan J."/>
            <person name="Lipzen A."/>
            <person name="He G."/>
            <person name="Amirebrahimi M."/>
            <person name="Grigoriev I.V."/>
            <person name="Miller A.N."/>
        </authorList>
    </citation>
    <scope>NUCLEOTIDE SEQUENCE [LARGE SCALE GENOMIC DNA]</scope>
    <source>
        <strain evidence="2 3">B22-T-1</strain>
    </source>
</reference>
<evidence type="ECO:0000256" key="1">
    <source>
        <dbReference type="SAM" id="MobiDB-lite"/>
    </source>
</evidence>
<evidence type="ECO:0000313" key="2">
    <source>
        <dbReference type="EMBL" id="PSR76569.1"/>
    </source>
</evidence>
<sequence>MDVVQVSRDQGSGRFQEALLGWLDLPVSIIPSSGPCGCCTTRLNKGEKTLNPPTPSYLCVICFVCHNLHVKGAWMDTDTAARSSVQGNTNANTNTQTRESRYRRRQHNPLAKLSHQAHQGTCHPLTRPSVFRDSTHPSHPHSVRKVPSDHTTSNQYGNTT</sequence>
<name>A0A2T2ZTV7_9PEZI</name>
<gene>
    <name evidence="2" type="ORF">BD289DRAFT_169914</name>
</gene>
<feature type="region of interest" description="Disordered" evidence="1">
    <location>
        <begin position="83"/>
        <end position="160"/>
    </location>
</feature>
<dbReference type="InParanoid" id="A0A2T2ZTV7"/>
<keyword evidence="3" id="KW-1185">Reference proteome</keyword>
<organism evidence="2 3">
    <name type="scientific">Coniella lustricola</name>
    <dbReference type="NCBI Taxonomy" id="2025994"/>
    <lineage>
        <taxon>Eukaryota</taxon>
        <taxon>Fungi</taxon>
        <taxon>Dikarya</taxon>
        <taxon>Ascomycota</taxon>
        <taxon>Pezizomycotina</taxon>
        <taxon>Sordariomycetes</taxon>
        <taxon>Sordariomycetidae</taxon>
        <taxon>Diaporthales</taxon>
        <taxon>Schizoparmaceae</taxon>
        <taxon>Coniella</taxon>
    </lineage>
</organism>
<feature type="compositionally biased region" description="Low complexity" evidence="1">
    <location>
        <begin position="88"/>
        <end position="97"/>
    </location>
</feature>
<protein>
    <submittedName>
        <fullName evidence="2">Uncharacterized protein</fullName>
    </submittedName>
</protein>
<dbReference type="AlphaFoldDB" id="A0A2T2ZTV7"/>
<feature type="compositionally biased region" description="Polar residues" evidence="1">
    <location>
        <begin position="149"/>
        <end position="160"/>
    </location>
</feature>
<dbReference type="EMBL" id="KZ678700">
    <property type="protein sequence ID" value="PSR76569.1"/>
    <property type="molecule type" value="Genomic_DNA"/>
</dbReference>
<proteinExistence type="predicted"/>
<accession>A0A2T2ZTV7</accession>
<evidence type="ECO:0000313" key="3">
    <source>
        <dbReference type="Proteomes" id="UP000241462"/>
    </source>
</evidence>
<dbReference type="Proteomes" id="UP000241462">
    <property type="component" value="Unassembled WGS sequence"/>
</dbReference>